<organism evidence="2 3">
    <name type="scientific">Cerasicoccus arenae</name>
    <dbReference type="NCBI Taxonomy" id="424488"/>
    <lineage>
        <taxon>Bacteria</taxon>
        <taxon>Pseudomonadati</taxon>
        <taxon>Verrucomicrobiota</taxon>
        <taxon>Opitutia</taxon>
        <taxon>Puniceicoccales</taxon>
        <taxon>Cerasicoccaceae</taxon>
        <taxon>Cerasicoccus</taxon>
    </lineage>
</organism>
<keyword evidence="3" id="KW-1185">Reference proteome</keyword>
<evidence type="ECO:0000313" key="2">
    <source>
        <dbReference type="EMBL" id="GHC02101.1"/>
    </source>
</evidence>
<evidence type="ECO:0000313" key="3">
    <source>
        <dbReference type="Proteomes" id="UP000642829"/>
    </source>
</evidence>
<dbReference type="RefSeq" id="WP_189514326.1">
    <property type="nucleotide sequence ID" value="NZ_BMXG01000010.1"/>
</dbReference>
<proteinExistence type="predicted"/>
<sequence length="654" mass="70012">MKSKSLSFLLFALTLMLASPLFAGPTSAIRVDPETGEMLIPAGSTIFGNSDNAQAAAAGIAADATATETLGDALIASDPLQAYTGWVVPGQTQKYQQKIAQIASGESEQLNVLMMGDSLAFQVSQYWAGLFKSTSTPYGLDGYYGVQGYSSLTTRFAGGQSMGTLTVAVMETAGSTFNSAQTTLAGYISNEWAGDSPSTGDVVRIVYESSNRYYYELTSEDGDEEDDWTLRVTYYNYSDETFGGPTFDIHAGGNVTWDLNTSAAPTWETLTVYYLEQSGGGTFDIQLDANNNSFAKDGSTVDTSGASDALGTATRTQTLASKRLRIVGNTGTVRIPVSPSFFLSSTGGLNLSTLSRGSHDLSRVSGYDSTINIALIESIAPDVITYHCDDGLTSWTTAVAWFETLFAGLSYLPDFVIIGQAPHTSYTDTEVRTLNNYLRAKCIENNWSFVDPMQYAVSTAVLESNITIVDGIHLDEVFWSGIANRAWFSLGFNNGFIGYNSNPSAFYSSSIPVARGYSIEIGKSQSEISAILRAYDSTPARTELLLTRELVGMRGSTDFWCLSTNEAVTHSYVPALAFGGANGPRLDDNGADLELDGERILDESDLAATVAQWVSVPASAGATGTAGQAAYDGSYLYICTATDTWLRVAIATWP</sequence>
<dbReference type="AlphaFoldDB" id="A0A8J3GEA1"/>
<comment type="caution">
    <text evidence="2">The sequence shown here is derived from an EMBL/GenBank/DDBJ whole genome shotgun (WGS) entry which is preliminary data.</text>
</comment>
<dbReference type="Proteomes" id="UP000642829">
    <property type="component" value="Unassembled WGS sequence"/>
</dbReference>
<evidence type="ECO:0008006" key="4">
    <source>
        <dbReference type="Google" id="ProtNLM"/>
    </source>
</evidence>
<dbReference type="EMBL" id="BMXG01000010">
    <property type="protein sequence ID" value="GHC02101.1"/>
    <property type="molecule type" value="Genomic_DNA"/>
</dbReference>
<reference evidence="2" key="2">
    <citation type="submission" date="2020-09" db="EMBL/GenBank/DDBJ databases">
        <authorList>
            <person name="Sun Q."/>
            <person name="Kim S."/>
        </authorList>
    </citation>
    <scope>NUCLEOTIDE SEQUENCE</scope>
    <source>
        <strain evidence="2">KCTC 12870</strain>
    </source>
</reference>
<keyword evidence="1" id="KW-0732">Signal</keyword>
<accession>A0A8J3GEA1</accession>
<name>A0A8J3GEA1_9BACT</name>
<feature type="chain" id="PRO_5035237601" description="SGNH hydrolase-type esterase domain-containing protein" evidence="1">
    <location>
        <begin position="24"/>
        <end position="654"/>
    </location>
</feature>
<evidence type="ECO:0000256" key="1">
    <source>
        <dbReference type="SAM" id="SignalP"/>
    </source>
</evidence>
<gene>
    <name evidence="2" type="ORF">GCM10007047_18270</name>
</gene>
<feature type="signal peptide" evidence="1">
    <location>
        <begin position="1"/>
        <end position="23"/>
    </location>
</feature>
<reference evidence="2" key="1">
    <citation type="journal article" date="2014" name="Int. J. Syst. Evol. Microbiol.">
        <title>Complete genome sequence of Corynebacterium casei LMG S-19264T (=DSM 44701T), isolated from a smear-ripened cheese.</title>
        <authorList>
            <consortium name="US DOE Joint Genome Institute (JGI-PGF)"/>
            <person name="Walter F."/>
            <person name="Albersmeier A."/>
            <person name="Kalinowski J."/>
            <person name="Ruckert C."/>
        </authorList>
    </citation>
    <scope>NUCLEOTIDE SEQUENCE</scope>
    <source>
        <strain evidence="2">KCTC 12870</strain>
    </source>
</reference>
<protein>
    <recommendedName>
        <fullName evidence="4">SGNH hydrolase-type esterase domain-containing protein</fullName>
    </recommendedName>
</protein>